<dbReference type="GO" id="GO:0003995">
    <property type="term" value="F:acyl-CoA dehydrogenase activity"/>
    <property type="evidence" value="ECO:0007669"/>
    <property type="project" value="TreeGrafter"/>
</dbReference>
<evidence type="ECO:0000256" key="3">
    <source>
        <dbReference type="ARBA" id="ARBA00022630"/>
    </source>
</evidence>
<proteinExistence type="inferred from homology"/>
<dbReference type="InterPro" id="IPR036250">
    <property type="entry name" value="AcylCo_DH-like_C"/>
</dbReference>
<reference evidence="8 9" key="2">
    <citation type="journal article" date="2016" name="Genome Announc.">
        <title>Draft Genome Sequence of a Versatile Hydrocarbon-Degrading Bacterium, Rhodococcus pyridinivorans Strain KG-16, Collected from Oil Fields in India.</title>
        <authorList>
            <person name="Aggarwal R.K."/>
            <person name="Dawar C."/>
            <person name="Phanindranath R."/>
            <person name="Mutnuri L."/>
            <person name="Dayal A.M."/>
        </authorList>
    </citation>
    <scope>NUCLEOTIDE SEQUENCE [LARGE SCALE GENOMIC DNA]</scope>
    <source>
        <strain evidence="8 9">KG-16</strain>
    </source>
</reference>
<dbReference type="InterPro" id="IPR013786">
    <property type="entry name" value="AcylCoA_DH/ox_N"/>
</dbReference>
<keyword evidence="3" id="KW-0285">Flavoprotein</keyword>
<dbReference type="SUPFAM" id="SSF47203">
    <property type="entry name" value="Acyl-CoA dehydrogenase C-terminal domain-like"/>
    <property type="match status" value="1"/>
</dbReference>
<dbReference type="PANTHER" id="PTHR43884:SF20">
    <property type="entry name" value="ACYL-COA DEHYDROGENASE FADE28"/>
    <property type="match status" value="1"/>
</dbReference>
<evidence type="ECO:0000256" key="4">
    <source>
        <dbReference type="ARBA" id="ARBA00022827"/>
    </source>
</evidence>
<dbReference type="Pfam" id="PF00441">
    <property type="entry name" value="Acyl-CoA_dh_1"/>
    <property type="match status" value="1"/>
</dbReference>
<sequence>MTFETEERAALRDSVRTLLAKHSDSAAVRRAITTDSGYDDELWTMLVEQVGVAALAVPEEYDGVGASWVETHVVLEELGRTLTPSPFLGSAVLAAQTVLLSGDADAAARLLPGIAAGEVVAVCWASAAGWQRPGVSAEGDVLTGTAHYVLGGDIASTLLVFASEGDTVGLFEIDPETDGVSRHRVPTMDPTRSLAEVSFSAVTGRRLSSSDDLTDRLRAAAAIALSAEQVGAAQAVLDLTVDYAKNRKQFGRAIGSFQALKHRMADMYALVETARSMSYAAALSQDPQDAYAAKIYCSEAFQQVASEAVQLHGGIAITWEHDAQLFFKRAHGSAQLFGQPREYLSAVSA</sequence>
<evidence type="ECO:0000313" key="9">
    <source>
        <dbReference type="Proteomes" id="UP000053060"/>
    </source>
</evidence>
<dbReference type="Gene3D" id="1.20.140.10">
    <property type="entry name" value="Butyryl-CoA Dehydrogenase, subunit A, domain 3"/>
    <property type="match status" value="1"/>
</dbReference>
<evidence type="ECO:0000256" key="2">
    <source>
        <dbReference type="ARBA" id="ARBA00009347"/>
    </source>
</evidence>
<keyword evidence="4" id="KW-0274">FAD</keyword>
<gene>
    <name evidence="8" type="ORF">Z045_20935</name>
</gene>
<dbReference type="RefSeq" id="WP_060653644.1">
    <property type="nucleotide sequence ID" value="NZ_AZXY01000012.1"/>
</dbReference>
<name>A0A0V9UG14_9NOCA</name>
<protein>
    <submittedName>
        <fullName evidence="8">Acyl-CoA dehydrogenase</fullName>
    </submittedName>
</protein>
<dbReference type="AlphaFoldDB" id="A0A0V9UG14"/>
<dbReference type="InterPro" id="IPR009075">
    <property type="entry name" value="AcylCo_DH/oxidase_C"/>
</dbReference>
<dbReference type="InterPro" id="IPR009100">
    <property type="entry name" value="AcylCoA_DH/oxidase_NM_dom_sf"/>
</dbReference>
<dbReference type="InterPro" id="IPR037069">
    <property type="entry name" value="AcylCoA_DH/ox_N_sf"/>
</dbReference>
<dbReference type="GO" id="GO:0050660">
    <property type="term" value="F:flavin adenine dinucleotide binding"/>
    <property type="evidence" value="ECO:0007669"/>
    <property type="project" value="InterPro"/>
</dbReference>
<evidence type="ECO:0000256" key="1">
    <source>
        <dbReference type="ARBA" id="ARBA00001974"/>
    </source>
</evidence>
<organism evidence="8 9">
    <name type="scientific">Rhodococcus pyridinivorans KG-16</name>
    <dbReference type="NCBI Taxonomy" id="1441730"/>
    <lineage>
        <taxon>Bacteria</taxon>
        <taxon>Bacillati</taxon>
        <taxon>Actinomycetota</taxon>
        <taxon>Actinomycetes</taxon>
        <taxon>Mycobacteriales</taxon>
        <taxon>Nocardiaceae</taxon>
        <taxon>Rhodococcus</taxon>
    </lineage>
</organism>
<keyword evidence="5" id="KW-0560">Oxidoreductase</keyword>
<dbReference type="CDD" id="cd00567">
    <property type="entry name" value="ACAD"/>
    <property type="match status" value="1"/>
</dbReference>
<evidence type="ECO:0000313" key="8">
    <source>
        <dbReference type="EMBL" id="KSZ56876.1"/>
    </source>
</evidence>
<comment type="caution">
    <text evidence="8">The sequence shown here is derived from an EMBL/GenBank/DDBJ whole genome shotgun (WGS) entry which is preliminary data.</text>
</comment>
<dbReference type="Gene3D" id="2.40.110.10">
    <property type="entry name" value="Butyryl-CoA Dehydrogenase, subunit A, domain 2"/>
    <property type="match status" value="1"/>
</dbReference>
<evidence type="ECO:0000259" key="7">
    <source>
        <dbReference type="Pfam" id="PF02771"/>
    </source>
</evidence>
<feature type="domain" description="Acyl-CoA dehydrogenase/oxidase N-terminal" evidence="7">
    <location>
        <begin position="5"/>
        <end position="118"/>
    </location>
</feature>
<dbReference type="Gene3D" id="1.10.540.10">
    <property type="entry name" value="Acyl-CoA dehydrogenase/oxidase, N-terminal domain"/>
    <property type="match status" value="1"/>
</dbReference>
<dbReference type="Pfam" id="PF02771">
    <property type="entry name" value="Acyl-CoA_dh_N"/>
    <property type="match status" value="1"/>
</dbReference>
<evidence type="ECO:0000259" key="6">
    <source>
        <dbReference type="Pfam" id="PF00441"/>
    </source>
</evidence>
<dbReference type="PANTHER" id="PTHR43884">
    <property type="entry name" value="ACYL-COA DEHYDROGENASE"/>
    <property type="match status" value="1"/>
</dbReference>
<reference evidence="9" key="1">
    <citation type="submission" date="2015-01" db="EMBL/GenBank/DDBJ databases">
        <title>Draft genome sequence of Rhodococcus pyridinivorans strain KG-16, a hydrocarbon-degrading bacterium.</title>
        <authorList>
            <person name="Aggarwal R.K."/>
            <person name="Dawar C."/>
        </authorList>
    </citation>
    <scope>NUCLEOTIDE SEQUENCE [LARGE SCALE GENOMIC DNA]</scope>
    <source>
        <strain evidence="9">KG-16</strain>
    </source>
</reference>
<dbReference type="Proteomes" id="UP000053060">
    <property type="component" value="Unassembled WGS sequence"/>
</dbReference>
<dbReference type="InterPro" id="IPR046373">
    <property type="entry name" value="Acyl-CoA_Oxase/DH_mid-dom_sf"/>
</dbReference>
<dbReference type="SUPFAM" id="SSF56645">
    <property type="entry name" value="Acyl-CoA dehydrogenase NM domain-like"/>
    <property type="match status" value="1"/>
</dbReference>
<comment type="cofactor">
    <cofactor evidence="1">
        <name>FAD</name>
        <dbReference type="ChEBI" id="CHEBI:57692"/>
    </cofactor>
</comment>
<accession>A0A0V9UG14</accession>
<feature type="domain" description="Acyl-CoA dehydrogenase/oxidase C-terminal" evidence="6">
    <location>
        <begin position="223"/>
        <end position="332"/>
    </location>
</feature>
<comment type="similarity">
    <text evidence="2">Belongs to the acyl-CoA dehydrogenase family.</text>
</comment>
<dbReference type="PATRIC" id="fig|1441730.3.peg.4384"/>
<dbReference type="EMBL" id="AZXY01000012">
    <property type="protein sequence ID" value="KSZ56876.1"/>
    <property type="molecule type" value="Genomic_DNA"/>
</dbReference>
<evidence type="ECO:0000256" key="5">
    <source>
        <dbReference type="ARBA" id="ARBA00023002"/>
    </source>
</evidence>